<gene>
    <name evidence="4" type="ORF">M9Y10_005840</name>
</gene>
<dbReference type="PANTHER" id="PTHR44329">
    <property type="entry name" value="SERINE/THREONINE-PROTEIN KINASE TNNI3K-RELATED"/>
    <property type="match status" value="1"/>
</dbReference>
<dbReference type="InterPro" id="IPR008271">
    <property type="entry name" value="Ser/Thr_kinase_AS"/>
</dbReference>
<evidence type="ECO:0000313" key="4">
    <source>
        <dbReference type="EMBL" id="KAK8875666.1"/>
    </source>
</evidence>
<feature type="compositionally biased region" description="Basic and acidic residues" evidence="2">
    <location>
        <begin position="543"/>
        <end position="560"/>
    </location>
</feature>
<dbReference type="InterPro" id="IPR000719">
    <property type="entry name" value="Prot_kinase_dom"/>
</dbReference>
<organism evidence="4 5">
    <name type="scientific">Tritrichomonas musculus</name>
    <dbReference type="NCBI Taxonomy" id="1915356"/>
    <lineage>
        <taxon>Eukaryota</taxon>
        <taxon>Metamonada</taxon>
        <taxon>Parabasalia</taxon>
        <taxon>Tritrichomonadida</taxon>
        <taxon>Tritrichomonadidae</taxon>
        <taxon>Tritrichomonas</taxon>
    </lineage>
</organism>
<sequence>MRKINPNKFAIDIRNFTRVRKIDSGGFGEVYLAQYLKTGENVAAKVLKRDVTVPQNRKLVDNEIDIMRSIDHPSIIKFFGFSLQDFNQENNVTIFMEFAKNHSLDDALDKCRKSNRPKGYDNTTRQIILIGIASAMKYLHKHCIIHRDLKPNNVLLNDELQPLLIDFGTAKFFDRKRTMDQSQHCGTLSYMAPEVISGLRYNWKVDIYSFAILMYEVVTESDPYPDLEKTDSAIKDLKHRVANYRYRPYFRTEVKSTLKNLIEKCWSHDPTDRPNFDEIFDKLITTDYFLDDVDVKKIRRYVDLITKDDEKNDPKAEELKKRTMTATKEYELVKSANNQLKNDNEYLREQISNLRSENQQLTANIQQLTMKLEAVSKRLAMFERGEQYSLPKSEYQIIKPPISHEAKIEEQSIRSPRDPREDNTMSRTPPRYPPRERREDNTACKTPQRSAQSAREKRDDRQFMKPLQMPSRKEEDSFARTMVKIQKDDDLSTRSSSRRERKEPDNFARTMVKIQRDDDLTTKSPSVKERKESDNFGRSIIRIQRDEDLTTRSPSVKERKEPDNFARTMVKISIPKDDEIPLKSSLVKDRKETDNLSKSLTKIQIPKEKLDEEMLAKLPPLRKVKSDDVSPKSLTSSITIAEFNSYPLQLQQSFISKIITSSAKDNIQYFTSVNNLLIYILQFVTTNDATNFLEINSENPEDMLEQVDLSDGINLLSNATELLYYNKSLDSAEFNDIISDFTFISFELKYLSKYFSGSYRIISDLWCNEIYINIFISGPKKTDNTFKGNQMINSVKIDYSVTSIGDYAFKGCSSLTQVSIPSSVTSIGSGSFEGCSSLKEISIPSSVASIGFCLCKGCSSLTQVSLLYSLKLIRSNAFYGCSSLKEVTIPSSVTSIGDYAFYGCSSLTEVTVPSSVTSIGQYAFSNCTSLSEITIPSSVNSIGKGAFDGCSALKRIKIPTSFDKSSLGLHSSVNVTRE</sequence>
<dbReference type="PROSITE" id="PS00108">
    <property type="entry name" value="PROTEIN_KINASE_ST"/>
    <property type="match status" value="1"/>
</dbReference>
<name>A0ABR2JE17_9EUKA</name>
<dbReference type="PROSITE" id="PS50011">
    <property type="entry name" value="PROTEIN_KINASE_DOM"/>
    <property type="match status" value="1"/>
</dbReference>
<keyword evidence="1" id="KW-0175">Coiled coil</keyword>
<comment type="caution">
    <text evidence="4">The sequence shown here is derived from an EMBL/GenBank/DDBJ whole genome shotgun (WGS) entry which is preliminary data.</text>
</comment>
<feature type="coiled-coil region" evidence="1">
    <location>
        <begin position="330"/>
        <end position="378"/>
    </location>
</feature>
<dbReference type="Pfam" id="PF00069">
    <property type="entry name" value="Pkinase"/>
    <property type="match status" value="1"/>
</dbReference>
<dbReference type="Gene3D" id="3.80.10.10">
    <property type="entry name" value="Ribonuclease Inhibitor"/>
    <property type="match status" value="2"/>
</dbReference>
<feature type="compositionally biased region" description="Basic and acidic residues" evidence="2">
    <location>
        <begin position="433"/>
        <end position="442"/>
    </location>
</feature>
<dbReference type="InterPro" id="IPR026906">
    <property type="entry name" value="LRR_5"/>
</dbReference>
<evidence type="ECO:0000259" key="3">
    <source>
        <dbReference type="PROSITE" id="PS50011"/>
    </source>
</evidence>
<accession>A0ABR2JE17</accession>
<dbReference type="Gene3D" id="1.10.510.10">
    <property type="entry name" value="Transferase(Phosphotransferase) domain 1"/>
    <property type="match status" value="1"/>
</dbReference>
<feature type="compositionally biased region" description="Basic and acidic residues" evidence="2">
    <location>
        <begin position="402"/>
        <end position="424"/>
    </location>
</feature>
<dbReference type="Pfam" id="PF13306">
    <property type="entry name" value="LRR_5"/>
    <property type="match status" value="1"/>
</dbReference>
<dbReference type="Proteomes" id="UP001470230">
    <property type="component" value="Unassembled WGS sequence"/>
</dbReference>
<feature type="compositionally biased region" description="Basic and acidic residues" evidence="2">
    <location>
        <begin position="454"/>
        <end position="463"/>
    </location>
</feature>
<dbReference type="InterPro" id="IPR011009">
    <property type="entry name" value="Kinase-like_dom_sf"/>
</dbReference>
<keyword evidence="5" id="KW-1185">Reference proteome</keyword>
<feature type="compositionally biased region" description="Polar residues" evidence="2">
    <location>
        <begin position="443"/>
        <end position="453"/>
    </location>
</feature>
<dbReference type="InterPro" id="IPR051681">
    <property type="entry name" value="Ser/Thr_Kinases-Pseudokinases"/>
</dbReference>
<reference evidence="4 5" key="1">
    <citation type="submission" date="2024-04" db="EMBL/GenBank/DDBJ databases">
        <title>Tritrichomonas musculus Genome.</title>
        <authorList>
            <person name="Alves-Ferreira E."/>
            <person name="Grigg M."/>
            <person name="Lorenzi H."/>
            <person name="Galac M."/>
        </authorList>
    </citation>
    <scope>NUCLEOTIDE SEQUENCE [LARGE SCALE GENOMIC DNA]</scope>
    <source>
        <strain evidence="4 5">EAF2021</strain>
    </source>
</reference>
<feature type="domain" description="Protein kinase" evidence="3">
    <location>
        <begin position="16"/>
        <end position="290"/>
    </location>
</feature>
<dbReference type="SUPFAM" id="SSF52058">
    <property type="entry name" value="L domain-like"/>
    <property type="match status" value="1"/>
</dbReference>
<evidence type="ECO:0000256" key="2">
    <source>
        <dbReference type="SAM" id="MobiDB-lite"/>
    </source>
</evidence>
<protein>
    <recommendedName>
        <fullName evidence="3">Protein kinase domain-containing protein</fullName>
    </recommendedName>
</protein>
<feature type="compositionally biased region" description="Basic and acidic residues" evidence="2">
    <location>
        <begin position="485"/>
        <end position="506"/>
    </location>
</feature>
<evidence type="ECO:0000256" key="1">
    <source>
        <dbReference type="SAM" id="Coils"/>
    </source>
</evidence>
<dbReference type="SMART" id="SM00220">
    <property type="entry name" value="S_TKc"/>
    <property type="match status" value="1"/>
</dbReference>
<feature type="compositionally biased region" description="Basic and acidic residues" evidence="2">
    <location>
        <begin position="514"/>
        <end position="535"/>
    </location>
</feature>
<dbReference type="InterPro" id="IPR032675">
    <property type="entry name" value="LRR_dom_sf"/>
</dbReference>
<dbReference type="SUPFAM" id="SSF56112">
    <property type="entry name" value="Protein kinase-like (PK-like)"/>
    <property type="match status" value="1"/>
</dbReference>
<evidence type="ECO:0000313" key="5">
    <source>
        <dbReference type="Proteomes" id="UP001470230"/>
    </source>
</evidence>
<feature type="region of interest" description="Disordered" evidence="2">
    <location>
        <begin position="401"/>
        <end position="560"/>
    </location>
</feature>
<dbReference type="EMBL" id="JAPFFF010000012">
    <property type="protein sequence ID" value="KAK8875666.1"/>
    <property type="molecule type" value="Genomic_DNA"/>
</dbReference>
<proteinExistence type="predicted"/>